<evidence type="ECO:0000259" key="8">
    <source>
        <dbReference type="PROSITE" id="PS51330"/>
    </source>
</evidence>
<dbReference type="PANTHER" id="PTHR48069:SF3">
    <property type="entry name" value="DIHYDROFOLATE REDUCTASE"/>
    <property type="match status" value="1"/>
</dbReference>
<comment type="similarity">
    <text evidence="2 7">Belongs to the dihydrofolate reductase family.</text>
</comment>
<evidence type="ECO:0000256" key="4">
    <source>
        <dbReference type="ARBA" id="ARBA00022563"/>
    </source>
</evidence>
<dbReference type="STRING" id="178339.BH719_02385"/>
<evidence type="ECO:0000313" key="9">
    <source>
        <dbReference type="EMBL" id="AOS46852.1"/>
    </source>
</evidence>
<evidence type="ECO:0000256" key="5">
    <source>
        <dbReference type="ARBA" id="ARBA00022857"/>
    </source>
</evidence>
<evidence type="ECO:0000256" key="3">
    <source>
        <dbReference type="ARBA" id="ARBA00012856"/>
    </source>
</evidence>
<dbReference type="GO" id="GO:0006730">
    <property type="term" value="P:one-carbon metabolic process"/>
    <property type="evidence" value="ECO:0007669"/>
    <property type="project" value="UniProtKB-KW"/>
</dbReference>
<reference evidence="9 10" key="1">
    <citation type="submission" date="2016-09" db="EMBL/GenBank/DDBJ databases">
        <title>Complete genome sequence of Actinomyces hongkongensis HKU8.</title>
        <authorList>
            <person name="Gao Y.-X."/>
            <person name="Zhou Y.-Y."/>
            <person name="Xie Y."/>
            <person name="Wang M."/>
            <person name="Wang S.-J."/>
            <person name="Shen S.-G."/>
        </authorList>
    </citation>
    <scope>NUCLEOTIDE SEQUENCE [LARGE SCALE GENOMIC DNA]</scope>
    <source>
        <strain evidence="9 10">HKU8</strain>
    </source>
</reference>
<dbReference type="CDD" id="cd00209">
    <property type="entry name" value="DHFR"/>
    <property type="match status" value="1"/>
</dbReference>
<dbReference type="PROSITE" id="PS51330">
    <property type="entry name" value="DHFR_2"/>
    <property type="match status" value="1"/>
</dbReference>
<dbReference type="PIRSF" id="PIRSF000194">
    <property type="entry name" value="DHFR"/>
    <property type="match status" value="1"/>
</dbReference>
<organism evidence="9 10">
    <name type="scientific">Pauljensenia hongkongensis</name>
    <dbReference type="NCBI Taxonomy" id="178339"/>
    <lineage>
        <taxon>Bacteria</taxon>
        <taxon>Bacillati</taxon>
        <taxon>Actinomycetota</taxon>
        <taxon>Actinomycetes</taxon>
        <taxon>Actinomycetales</taxon>
        <taxon>Actinomycetaceae</taxon>
        <taxon>Pauljensenia</taxon>
    </lineage>
</organism>
<comment type="pathway">
    <text evidence="1 7">Cofactor biosynthesis; tetrahydrofolate biosynthesis; 5,6,7,8-tetrahydrofolate from 7,8-dihydrofolate: step 1/1.</text>
</comment>
<keyword evidence="5 7" id="KW-0521">NADP</keyword>
<dbReference type="AlphaFoldDB" id="A0A1D8B161"/>
<evidence type="ECO:0000256" key="1">
    <source>
        <dbReference type="ARBA" id="ARBA00004903"/>
    </source>
</evidence>
<dbReference type="EMBL" id="CP017298">
    <property type="protein sequence ID" value="AOS46852.1"/>
    <property type="molecule type" value="Genomic_DNA"/>
</dbReference>
<name>A0A1D8B161_9ACTO</name>
<keyword evidence="10" id="KW-1185">Reference proteome</keyword>
<dbReference type="GO" id="GO:0046654">
    <property type="term" value="P:tetrahydrofolate biosynthetic process"/>
    <property type="evidence" value="ECO:0007669"/>
    <property type="project" value="UniProtKB-UniPathway"/>
</dbReference>
<dbReference type="EC" id="1.5.1.3" evidence="3 7"/>
<dbReference type="PANTHER" id="PTHR48069">
    <property type="entry name" value="DIHYDROFOLATE REDUCTASE"/>
    <property type="match status" value="1"/>
</dbReference>
<dbReference type="Proteomes" id="UP000095214">
    <property type="component" value="Chromosome"/>
</dbReference>
<dbReference type="OrthoDB" id="9804315at2"/>
<keyword evidence="6 7" id="KW-0560">Oxidoreductase</keyword>
<accession>A0A1D8B161</accession>
<dbReference type="RefSeq" id="WP_009743142.1">
    <property type="nucleotide sequence ID" value="NZ_CP017298.1"/>
</dbReference>
<dbReference type="GO" id="GO:0050661">
    <property type="term" value="F:NADP binding"/>
    <property type="evidence" value="ECO:0007669"/>
    <property type="project" value="InterPro"/>
</dbReference>
<dbReference type="InterPro" id="IPR024072">
    <property type="entry name" value="DHFR-like_dom_sf"/>
</dbReference>
<dbReference type="UniPathway" id="UPA00077">
    <property type="reaction ID" value="UER00158"/>
</dbReference>
<dbReference type="GO" id="GO:0004146">
    <property type="term" value="F:dihydrofolate reductase activity"/>
    <property type="evidence" value="ECO:0007669"/>
    <property type="project" value="UniProtKB-EC"/>
</dbReference>
<comment type="catalytic activity">
    <reaction evidence="7">
        <text>(6S)-5,6,7,8-tetrahydrofolate + NADP(+) = 7,8-dihydrofolate + NADPH + H(+)</text>
        <dbReference type="Rhea" id="RHEA:15009"/>
        <dbReference type="ChEBI" id="CHEBI:15378"/>
        <dbReference type="ChEBI" id="CHEBI:57451"/>
        <dbReference type="ChEBI" id="CHEBI:57453"/>
        <dbReference type="ChEBI" id="CHEBI:57783"/>
        <dbReference type="ChEBI" id="CHEBI:58349"/>
        <dbReference type="EC" id="1.5.1.3"/>
    </reaction>
</comment>
<gene>
    <name evidence="9" type="ORF">BH719_02385</name>
</gene>
<dbReference type="InterPro" id="IPR001796">
    <property type="entry name" value="DHFR_dom"/>
</dbReference>
<dbReference type="GO" id="GO:0046655">
    <property type="term" value="P:folic acid metabolic process"/>
    <property type="evidence" value="ECO:0007669"/>
    <property type="project" value="TreeGrafter"/>
</dbReference>
<evidence type="ECO:0000313" key="10">
    <source>
        <dbReference type="Proteomes" id="UP000095214"/>
    </source>
</evidence>
<protein>
    <recommendedName>
        <fullName evidence="3 7">Dihydrofolate reductase</fullName>
        <ecNumber evidence="3 7">1.5.1.3</ecNumber>
    </recommendedName>
</protein>
<dbReference type="SUPFAM" id="SSF53597">
    <property type="entry name" value="Dihydrofolate reductase-like"/>
    <property type="match status" value="1"/>
</dbReference>
<sequence>MTTTASIWAQDRGGVLGSGGGMLWHVPADFAHFKAATMGCPIIMGRHSWEALGGPLPGRANIVITGSREYRADGADLVHSLDEALERARSHAEASGAATIWIIGGASVYEQAMPLVDELVVTDIDCDATAGHDGPVVYAPGIDASAWDRDEERSDAQWREPSGGSRWRVTTWVRARR</sequence>
<proteinExistence type="inferred from homology"/>
<dbReference type="InterPro" id="IPR012259">
    <property type="entry name" value="DHFR"/>
</dbReference>
<feature type="domain" description="DHFR" evidence="8">
    <location>
        <begin position="3"/>
        <end position="174"/>
    </location>
</feature>
<dbReference type="PRINTS" id="PR00070">
    <property type="entry name" value="DHFR"/>
</dbReference>
<evidence type="ECO:0000256" key="6">
    <source>
        <dbReference type="ARBA" id="ARBA00023002"/>
    </source>
</evidence>
<keyword evidence="4 7" id="KW-0554">One-carbon metabolism</keyword>
<evidence type="ECO:0000256" key="2">
    <source>
        <dbReference type="ARBA" id="ARBA00009539"/>
    </source>
</evidence>
<dbReference type="Pfam" id="PF00186">
    <property type="entry name" value="DHFR_1"/>
    <property type="match status" value="1"/>
</dbReference>
<comment type="function">
    <text evidence="7">Key enzyme in folate metabolism. Catalyzes an essential reaction for de novo glycine and purine synthesis, and for DNA precursor synthesis.</text>
</comment>
<dbReference type="GO" id="GO:0005829">
    <property type="term" value="C:cytosol"/>
    <property type="evidence" value="ECO:0007669"/>
    <property type="project" value="TreeGrafter"/>
</dbReference>
<dbReference type="GO" id="GO:0046452">
    <property type="term" value="P:dihydrofolate metabolic process"/>
    <property type="evidence" value="ECO:0007669"/>
    <property type="project" value="TreeGrafter"/>
</dbReference>
<dbReference type="KEGG" id="phon:BH719_02385"/>
<dbReference type="Gene3D" id="3.40.430.10">
    <property type="entry name" value="Dihydrofolate Reductase, subunit A"/>
    <property type="match status" value="1"/>
</dbReference>
<evidence type="ECO:0000256" key="7">
    <source>
        <dbReference type="PIRNR" id="PIRNR000194"/>
    </source>
</evidence>